<proteinExistence type="predicted"/>
<name>A0ABD0KQ42_9CAEN</name>
<comment type="caution">
    <text evidence="2">The sequence shown here is derived from an EMBL/GenBank/DDBJ whole genome shotgun (WGS) entry which is preliminary data.</text>
</comment>
<dbReference type="Proteomes" id="UP001519460">
    <property type="component" value="Unassembled WGS sequence"/>
</dbReference>
<evidence type="ECO:0000256" key="1">
    <source>
        <dbReference type="SAM" id="MobiDB-lite"/>
    </source>
</evidence>
<feature type="region of interest" description="Disordered" evidence="1">
    <location>
        <begin position="46"/>
        <end position="70"/>
    </location>
</feature>
<dbReference type="EMBL" id="JACVVK020000139">
    <property type="protein sequence ID" value="KAK7489292.1"/>
    <property type="molecule type" value="Genomic_DNA"/>
</dbReference>
<protein>
    <submittedName>
        <fullName evidence="2">Uncharacterized protein</fullName>
    </submittedName>
</protein>
<accession>A0ABD0KQ42</accession>
<organism evidence="2 3">
    <name type="scientific">Batillaria attramentaria</name>
    <dbReference type="NCBI Taxonomy" id="370345"/>
    <lineage>
        <taxon>Eukaryota</taxon>
        <taxon>Metazoa</taxon>
        <taxon>Spiralia</taxon>
        <taxon>Lophotrochozoa</taxon>
        <taxon>Mollusca</taxon>
        <taxon>Gastropoda</taxon>
        <taxon>Caenogastropoda</taxon>
        <taxon>Sorbeoconcha</taxon>
        <taxon>Cerithioidea</taxon>
        <taxon>Batillariidae</taxon>
        <taxon>Batillaria</taxon>
    </lineage>
</organism>
<dbReference type="AlphaFoldDB" id="A0ABD0KQ42"/>
<gene>
    <name evidence="2" type="ORF">BaRGS_00019400</name>
</gene>
<reference evidence="2 3" key="1">
    <citation type="journal article" date="2023" name="Sci. Data">
        <title>Genome assembly of the Korean intertidal mud-creeper Batillaria attramentaria.</title>
        <authorList>
            <person name="Patra A.K."/>
            <person name="Ho P.T."/>
            <person name="Jun S."/>
            <person name="Lee S.J."/>
            <person name="Kim Y."/>
            <person name="Won Y.J."/>
        </authorList>
    </citation>
    <scope>NUCLEOTIDE SEQUENCE [LARGE SCALE GENOMIC DNA]</scope>
    <source>
        <strain evidence="2">Wonlab-2016</strain>
    </source>
</reference>
<keyword evidence="3" id="KW-1185">Reference proteome</keyword>
<evidence type="ECO:0000313" key="2">
    <source>
        <dbReference type="EMBL" id="KAK7489292.1"/>
    </source>
</evidence>
<sequence>MSVRVTLTQRETGAGEGSCNTATLLQFVTSKECLCHHNTDCTQEAGQGLGTSTRGQPINDSTTQLMNYKV</sequence>
<evidence type="ECO:0000313" key="3">
    <source>
        <dbReference type="Proteomes" id="UP001519460"/>
    </source>
</evidence>